<proteinExistence type="predicted"/>
<dbReference type="EMBL" id="AGNK02003597">
    <property type="status" value="NOT_ANNOTATED_CDS"/>
    <property type="molecule type" value="Genomic_DNA"/>
</dbReference>
<accession>K3YMQ5</accession>
<dbReference type="InParanoid" id="K3YMQ5"/>
<evidence type="ECO:0000313" key="2">
    <source>
        <dbReference type="Proteomes" id="UP000004995"/>
    </source>
</evidence>
<dbReference type="AlphaFoldDB" id="K3YMQ5"/>
<protein>
    <submittedName>
        <fullName evidence="1">Uncharacterized protein</fullName>
    </submittedName>
</protein>
<dbReference type="Gramene" id="KQL01005">
    <property type="protein sequence ID" value="KQL01005"/>
    <property type="gene ID" value="SETIT_015537mg"/>
</dbReference>
<sequence length="69" mass="7630">MFDILPQQPISTKIPIACSTHPPRHRKTKSTILNEYGAMTGESRYYEKAASDLHVLHVKSKMFAASGAA</sequence>
<name>K3YMQ5_SETIT</name>
<organism evidence="1 2">
    <name type="scientific">Setaria italica</name>
    <name type="common">Foxtail millet</name>
    <name type="synonym">Panicum italicum</name>
    <dbReference type="NCBI Taxonomy" id="4555"/>
    <lineage>
        <taxon>Eukaryota</taxon>
        <taxon>Viridiplantae</taxon>
        <taxon>Streptophyta</taxon>
        <taxon>Embryophyta</taxon>
        <taxon>Tracheophyta</taxon>
        <taxon>Spermatophyta</taxon>
        <taxon>Magnoliopsida</taxon>
        <taxon>Liliopsida</taxon>
        <taxon>Poales</taxon>
        <taxon>Poaceae</taxon>
        <taxon>PACMAD clade</taxon>
        <taxon>Panicoideae</taxon>
        <taxon>Panicodae</taxon>
        <taxon>Paniceae</taxon>
        <taxon>Cenchrinae</taxon>
        <taxon>Setaria</taxon>
    </lineage>
</organism>
<dbReference type="Proteomes" id="UP000004995">
    <property type="component" value="Unassembled WGS sequence"/>
</dbReference>
<reference evidence="1" key="2">
    <citation type="submission" date="2018-08" db="UniProtKB">
        <authorList>
            <consortium name="EnsemblPlants"/>
        </authorList>
    </citation>
    <scope>IDENTIFICATION</scope>
    <source>
        <strain evidence="1">Yugu1</strain>
    </source>
</reference>
<evidence type="ECO:0000313" key="1">
    <source>
        <dbReference type="EnsemblPlants" id="KQL01005"/>
    </source>
</evidence>
<dbReference type="HOGENOM" id="CLU_2780671_0_0_1"/>
<dbReference type="EnsemblPlants" id="KQL01005">
    <property type="protein sequence ID" value="KQL01005"/>
    <property type="gene ID" value="SETIT_015537mg"/>
</dbReference>
<reference evidence="2" key="1">
    <citation type="journal article" date="2012" name="Nat. Biotechnol.">
        <title>Reference genome sequence of the model plant Setaria.</title>
        <authorList>
            <person name="Bennetzen J.L."/>
            <person name="Schmutz J."/>
            <person name="Wang H."/>
            <person name="Percifield R."/>
            <person name="Hawkins J."/>
            <person name="Pontaroli A.C."/>
            <person name="Estep M."/>
            <person name="Feng L."/>
            <person name="Vaughn J.N."/>
            <person name="Grimwood J."/>
            <person name="Jenkins J."/>
            <person name="Barry K."/>
            <person name="Lindquist E."/>
            <person name="Hellsten U."/>
            <person name="Deshpande S."/>
            <person name="Wang X."/>
            <person name="Wu X."/>
            <person name="Mitros T."/>
            <person name="Triplett J."/>
            <person name="Yang X."/>
            <person name="Ye C.Y."/>
            <person name="Mauro-Herrera M."/>
            <person name="Wang L."/>
            <person name="Li P."/>
            <person name="Sharma M."/>
            <person name="Sharma R."/>
            <person name="Ronald P.C."/>
            <person name="Panaud O."/>
            <person name="Kellogg E.A."/>
            <person name="Brutnell T.P."/>
            <person name="Doust A.N."/>
            <person name="Tuskan G.A."/>
            <person name="Rokhsar D."/>
            <person name="Devos K.M."/>
        </authorList>
    </citation>
    <scope>NUCLEOTIDE SEQUENCE [LARGE SCALE GENOMIC DNA]</scope>
    <source>
        <strain evidence="2">cv. Yugu1</strain>
    </source>
</reference>
<keyword evidence="2" id="KW-1185">Reference proteome</keyword>